<dbReference type="SUPFAM" id="SSF88874">
    <property type="entry name" value="Receptor-binding domain of short tail fibre protein gp12"/>
    <property type="match status" value="1"/>
</dbReference>
<dbReference type="InterPro" id="IPR011008">
    <property type="entry name" value="Dimeric_a/b-barrel"/>
</dbReference>
<proteinExistence type="predicted"/>
<keyword evidence="1" id="KW-0472">Membrane</keyword>
<dbReference type="Pfam" id="PF03992">
    <property type="entry name" value="ABM"/>
    <property type="match status" value="1"/>
</dbReference>
<name>A0A819V3V7_9BILA</name>
<evidence type="ECO:0000313" key="3">
    <source>
        <dbReference type="EMBL" id="CAF4103069.1"/>
    </source>
</evidence>
<dbReference type="InterPro" id="IPR007138">
    <property type="entry name" value="ABM_dom"/>
</dbReference>
<organism evidence="3 4">
    <name type="scientific">Adineta steineri</name>
    <dbReference type="NCBI Taxonomy" id="433720"/>
    <lineage>
        <taxon>Eukaryota</taxon>
        <taxon>Metazoa</taxon>
        <taxon>Spiralia</taxon>
        <taxon>Gnathifera</taxon>
        <taxon>Rotifera</taxon>
        <taxon>Eurotatoria</taxon>
        <taxon>Bdelloidea</taxon>
        <taxon>Adinetida</taxon>
        <taxon>Adinetidae</taxon>
        <taxon>Adineta</taxon>
    </lineage>
</organism>
<feature type="transmembrane region" description="Helical" evidence="1">
    <location>
        <begin position="175"/>
        <end position="194"/>
    </location>
</feature>
<evidence type="ECO:0000256" key="1">
    <source>
        <dbReference type="SAM" id="Phobius"/>
    </source>
</evidence>
<evidence type="ECO:0000259" key="2">
    <source>
        <dbReference type="PROSITE" id="PS51725"/>
    </source>
</evidence>
<sequence>RFWLYLIFLIPSVLCALFCLYHFLIDRVLRKALNNHVVMLILFLGVFLNLTDIVWYIDFYRTGRPLSLTEAFCMTWTYIDYAVFVSITLLVAWGSIERHILIFHQNLVSTQIKRFLVHYLPLFTVTMYPFIYYIIIYFVLPCDPWIDFTTSGCGISACAYNTAFLGMWDSIAHNIVPIFIIVIFSMALFGRIWYIHLAVKSEHVDKVKAKLIEASRVYAKDKGTIDWFVSQDAADPTKFAIVERYEQQSDVQTHINNPYYKQFGAYVKPLLTKPIELHSLAELDTSKDVEVPPQTWSGNENRIPQGWAICDGKNGSPDLRDRFVIGAGHGAANKAHSIGGTTEIEDNDNIYYDVQAEPSYFVSTTRFLHVRRSEWESCTTCQHKHSIKSSGENQPHSHIATSSEISLTPPFYALVYIMKL</sequence>
<dbReference type="Proteomes" id="UP000663868">
    <property type="component" value="Unassembled WGS sequence"/>
</dbReference>
<accession>A0A819V3V7</accession>
<feature type="transmembrane region" description="Helical" evidence="1">
    <location>
        <begin position="37"/>
        <end position="57"/>
    </location>
</feature>
<keyword evidence="1" id="KW-0812">Transmembrane</keyword>
<dbReference type="CDD" id="cd22641">
    <property type="entry name" value="C24-like"/>
    <property type="match status" value="1"/>
</dbReference>
<gene>
    <name evidence="3" type="ORF">KXQ929_LOCUS34643</name>
</gene>
<feature type="transmembrane region" description="Helical" evidence="1">
    <location>
        <begin position="6"/>
        <end position="25"/>
    </location>
</feature>
<dbReference type="EMBL" id="CAJOBB010004781">
    <property type="protein sequence ID" value="CAF4103069.1"/>
    <property type="molecule type" value="Genomic_DNA"/>
</dbReference>
<dbReference type="PANTHER" id="PTHR38052">
    <property type="entry name" value="EXPRESSED PROTEIN"/>
    <property type="match status" value="1"/>
</dbReference>
<dbReference type="AlphaFoldDB" id="A0A819V3V7"/>
<comment type="caution">
    <text evidence="3">The sequence shown here is derived from an EMBL/GenBank/DDBJ whole genome shotgun (WGS) entry which is preliminary data.</text>
</comment>
<dbReference type="SUPFAM" id="SSF54909">
    <property type="entry name" value="Dimeric alpha+beta barrel"/>
    <property type="match status" value="1"/>
</dbReference>
<feature type="transmembrane region" description="Helical" evidence="1">
    <location>
        <begin position="77"/>
        <end position="96"/>
    </location>
</feature>
<evidence type="ECO:0000313" key="4">
    <source>
        <dbReference type="Proteomes" id="UP000663868"/>
    </source>
</evidence>
<dbReference type="Gene3D" id="3.30.70.100">
    <property type="match status" value="1"/>
</dbReference>
<dbReference type="PANTHER" id="PTHR38052:SF1">
    <property type="entry name" value="ABM DOMAIN-CONTAINING PROTEIN"/>
    <property type="match status" value="1"/>
</dbReference>
<protein>
    <recommendedName>
        <fullName evidence="2">ABM domain-containing protein</fullName>
    </recommendedName>
</protein>
<reference evidence="3" key="1">
    <citation type="submission" date="2021-02" db="EMBL/GenBank/DDBJ databases">
        <authorList>
            <person name="Nowell W R."/>
        </authorList>
    </citation>
    <scope>NUCLEOTIDE SEQUENCE</scope>
</reference>
<feature type="non-terminal residue" evidence="3">
    <location>
        <position position="1"/>
    </location>
</feature>
<feature type="domain" description="ABM" evidence="2">
    <location>
        <begin position="191"/>
        <end position="280"/>
    </location>
</feature>
<keyword evidence="1" id="KW-1133">Transmembrane helix</keyword>
<dbReference type="PROSITE" id="PS51725">
    <property type="entry name" value="ABM"/>
    <property type="match status" value="1"/>
</dbReference>
<feature type="transmembrane region" description="Helical" evidence="1">
    <location>
        <begin position="116"/>
        <end position="140"/>
    </location>
</feature>